<dbReference type="InterPro" id="IPR008183">
    <property type="entry name" value="Aldose_1/G6P_1-epimerase"/>
</dbReference>
<dbReference type="Pfam" id="PF01263">
    <property type="entry name" value="Aldose_epim"/>
    <property type="match status" value="1"/>
</dbReference>
<keyword evidence="2" id="KW-1185">Reference proteome</keyword>
<dbReference type="EMBL" id="AGWM01000011">
    <property type="protein sequence ID" value="EPD26643.1"/>
    <property type="molecule type" value="Genomic_DNA"/>
</dbReference>
<dbReference type="OrthoDB" id="4739604at2"/>
<dbReference type="InterPro" id="IPR014718">
    <property type="entry name" value="GH-type_carb-bd"/>
</dbReference>
<dbReference type="Proteomes" id="UP000014393">
    <property type="component" value="Unassembled WGS sequence"/>
</dbReference>
<dbReference type="GO" id="GO:0030246">
    <property type="term" value="F:carbohydrate binding"/>
    <property type="evidence" value="ECO:0007669"/>
    <property type="project" value="InterPro"/>
</dbReference>
<organism evidence="1 2">
    <name type="scientific">Actinotignum schaalii FB123-CNA-2</name>
    <dbReference type="NCBI Taxonomy" id="883067"/>
    <lineage>
        <taxon>Bacteria</taxon>
        <taxon>Bacillati</taxon>
        <taxon>Actinomycetota</taxon>
        <taxon>Actinomycetes</taxon>
        <taxon>Actinomycetales</taxon>
        <taxon>Actinomycetaceae</taxon>
        <taxon>Actinotignum</taxon>
    </lineage>
</organism>
<sequence length="326" mass="34364">MARMRITAQDFDGNPAWLLSAPGGASALVAARGATLLSWSPDGEVFSGYRNGAELEEADGGRGLIEAPWVGPLAGGCYTWDGQSYRLEADTTGRCLRVHSCEFRRERSADALILRAELPAVAGYPWPVGIQVVYALGDSSAGTHHLSVSLEVTNRGESCAPVAVAWNGYLRFPQLASISKMSTTVSARTKIAADAHGIPAPGDAALTGVSTPVEWPVLGASRIDSTFTSLVPTSDGVVATVLTDPARERDIILAQEPSEAPYVRLWTGDTLERGAREALLVAPASALPNAFNRSDQVGRVALAPGQSRSLTVTMSYPATSAPYARK</sequence>
<dbReference type="PATRIC" id="fig|883067.3.peg.1241"/>
<reference evidence="1 2" key="1">
    <citation type="submission" date="2013-05" db="EMBL/GenBank/DDBJ databases">
        <title>The Genome Sequence of Actinobaculum schaalii FB123-CNA2.</title>
        <authorList>
            <consortium name="The Broad Institute Genomics Platform"/>
            <person name="Earl A."/>
            <person name="Ward D."/>
            <person name="Feldgarden M."/>
            <person name="Gevers D."/>
            <person name="Saerens B."/>
            <person name="Vaneechoutte M."/>
            <person name="Walker B."/>
            <person name="Young S."/>
            <person name="Zeng Q."/>
            <person name="Gargeya S."/>
            <person name="Fitzgerald M."/>
            <person name="Haas B."/>
            <person name="Abouelleil A."/>
            <person name="Allen A.W."/>
            <person name="Alvarado L."/>
            <person name="Arachchi H.M."/>
            <person name="Berlin A.M."/>
            <person name="Chapman S.B."/>
            <person name="Gainer-Dewar J."/>
            <person name="Goldberg J."/>
            <person name="Griggs A."/>
            <person name="Gujja S."/>
            <person name="Hansen M."/>
            <person name="Howarth C."/>
            <person name="Imamovic A."/>
            <person name="Ireland A."/>
            <person name="Larimer J."/>
            <person name="McCowan C."/>
            <person name="Murphy C."/>
            <person name="Pearson M."/>
            <person name="Poon T.W."/>
            <person name="Priest M."/>
            <person name="Roberts A."/>
            <person name="Saif S."/>
            <person name="Shea T."/>
            <person name="Sisk P."/>
            <person name="Sykes S."/>
            <person name="Wortman J."/>
            <person name="Nusbaum C."/>
            <person name="Birren B."/>
        </authorList>
    </citation>
    <scope>NUCLEOTIDE SEQUENCE [LARGE SCALE GENOMIC DNA]</scope>
    <source>
        <strain evidence="1 2">FB123-CNA-2</strain>
    </source>
</reference>
<evidence type="ECO:0000313" key="1">
    <source>
        <dbReference type="EMBL" id="EPD26643.1"/>
    </source>
</evidence>
<dbReference type="AlphaFoldDB" id="S2VGU5"/>
<name>S2VGU5_9ACTO</name>
<comment type="caution">
    <text evidence="1">The sequence shown here is derived from an EMBL/GenBank/DDBJ whole genome shotgun (WGS) entry which is preliminary data.</text>
</comment>
<proteinExistence type="predicted"/>
<protein>
    <recommendedName>
        <fullName evidence="3">Aldose 1-epimerase</fullName>
    </recommendedName>
</protein>
<dbReference type="InterPro" id="IPR011013">
    <property type="entry name" value="Gal_mutarotase_sf_dom"/>
</dbReference>
<evidence type="ECO:0000313" key="2">
    <source>
        <dbReference type="Proteomes" id="UP000014393"/>
    </source>
</evidence>
<gene>
    <name evidence="1" type="ORF">HMPREF9237_01268</name>
</gene>
<dbReference type="eggNOG" id="COG2017">
    <property type="taxonomic scope" value="Bacteria"/>
</dbReference>
<dbReference type="SUPFAM" id="SSF74650">
    <property type="entry name" value="Galactose mutarotase-like"/>
    <property type="match status" value="1"/>
</dbReference>
<accession>S2VGU5</accession>
<dbReference type="Gene3D" id="2.70.98.10">
    <property type="match status" value="1"/>
</dbReference>
<dbReference type="GO" id="GO:0005975">
    <property type="term" value="P:carbohydrate metabolic process"/>
    <property type="evidence" value="ECO:0007669"/>
    <property type="project" value="InterPro"/>
</dbReference>
<dbReference type="GO" id="GO:0016853">
    <property type="term" value="F:isomerase activity"/>
    <property type="evidence" value="ECO:0007669"/>
    <property type="project" value="InterPro"/>
</dbReference>
<evidence type="ECO:0008006" key="3">
    <source>
        <dbReference type="Google" id="ProtNLM"/>
    </source>
</evidence>
<dbReference type="HOGENOM" id="CLU_052486_1_0_11"/>